<evidence type="ECO:0000256" key="10">
    <source>
        <dbReference type="SAM" id="Coils"/>
    </source>
</evidence>
<evidence type="ECO:0000256" key="4">
    <source>
        <dbReference type="ARBA" id="ARBA00022618"/>
    </source>
</evidence>
<dbReference type="AlphaFoldDB" id="A0AAV5AFQ4"/>
<keyword evidence="4" id="KW-0132">Cell division</keyword>
<keyword evidence="5" id="KW-0498">Mitosis</keyword>
<accession>A0AAV5AFQ4</accession>
<dbReference type="Pfam" id="PF03980">
    <property type="entry name" value="Nnf1"/>
    <property type="match status" value="1"/>
</dbReference>
<dbReference type="Proteomes" id="UP001050691">
    <property type="component" value="Unassembled WGS sequence"/>
</dbReference>
<dbReference type="PANTHER" id="PTHR15459">
    <property type="entry name" value="POLYAMINE-MODULATED FACTOR 1"/>
    <property type="match status" value="1"/>
</dbReference>
<feature type="coiled-coil region" evidence="10">
    <location>
        <begin position="147"/>
        <end position="181"/>
    </location>
</feature>
<keyword evidence="10" id="KW-0175">Coiled coil</keyword>
<evidence type="ECO:0000256" key="7">
    <source>
        <dbReference type="ARBA" id="ARBA00023242"/>
    </source>
</evidence>
<evidence type="ECO:0000256" key="1">
    <source>
        <dbReference type="ARBA" id="ARBA00004123"/>
    </source>
</evidence>
<organism evidence="11 12">
    <name type="scientific">Clathrus columnatus</name>
    <dbReference type="NCBI Taxonomy" id="1419009"/>
    <lineage>
        <taxon>Eukaryota</taxon>
        <taxon>Fungi</taxon>
        <taxon>Dikarya</taxon>
        <taxon>Basidiomycota</taxon>
        <taxon>Agaricomycotina</taxon>
        <taxon>Agaricomycetes</taxon>
        <taxon>Phallomycetidae</taxon>
        <taxon>Phallales</taxon>
        <taxon>Clathraceae</taxon>
        <taxon>Clathrus</taxon>
    </lineage>
</organism>
<dbReference type="InterPro" id="IPR007128">
    <property type="entry name" value="PMF1/Nnf1"/>
</dbReference>
<evidence type="ECO:0000256" key="5">
    <source>
        <dbReference type="ARBA" id="ARBA00022776"/>
    </source>
</evidence>
<name>A0AAV5AFQ4_9AGAM</name>
<protein>
    <submittedName>
        <fullName evidence="11">Uncharacterized protein</fullName>
    </submittedName>
</protein>
<dbReference type="GO" id="GO:0005634">
    <property type="term" value="C:nucleus"/>
    <property type="evidence" value="ECO:0007669"/>
    <property type="project" value="UniProtKB-SubCell"/>
</dbReference>
<comment type="subcellular location">
    <subcellularLocation>
        <location evidence="2">Chromosome</location>
        <location evidence="2">Centromere</location>
        <location evidence="2">Kinetochore</location>
    </subcellularLocation>
    <subcellularLocation>
        <location evidence="1">Nucleus</location>
    </subcellularLocation>
</comment>
<dbReference type="GO" id="GO:0007059">
    <property type="term" value="P:chromosome segregation"/>
    <property type="evidence" value="ECO:0007669"/>
    <property type="project" value="TreeGrafter"/>
</dbReference>
<sequence length="200" mass="23352">MSQMRAEQMETTTEPGSSKRYKNFYSALQLASRSVSSKWTYEDFKECFPTYCDTFPEEAQKLRTQLSEKIFQLTKVSGFRHTSHFSQVMTSYKQRTDALLAENNTAEATDILHDVVLDAKESSSDLNRHDKWIRNLEPRIAVYARTIPVLEKECSRLREELLKLTEDNERLVTQLEQNETKKIELETLTIRRLDTLDEAS</sequence>
<evidence type="ECO:0000256" key="2">
    <source>
        <dbReference type="ARBA" id="ARBA00004629"/>
    </source>
</evidence>
<keyword evidence="12" id="KW-1185">Reference proteome</keyword>
<keyword evidence="3" id="KW-0158">Chromosome</keyword>
<keyword evidence="9" id="KW-0137">Centromere</keyword>
<keyword evidence="8" id="KW-0131">Cell cycle</keyword>
<dbReference type="EMBL" id="BPWL01000006">
    <property type="protein sequence ID" value="GJJ11316.1"/>
    <property type="molecule type" value="Genomic_DNA"/>
</dbReference>
<evidence type="ECO:0000256" key="6">
    <source>
        <dbReference type="ARBA" id="ARBA00022838"/>
    </source>
</evidence>
<evidence type="ECO:0000313" key="11">
    <source>
        <dbReference type="EMBL" id="GJJ11316.1"/>
    </source>
</evidence>
<evidence type="ECO:0000313" key="12">
    <source>
        <dbReference type="Proteomes" id="UP001050691"/>
    </source>
</evidence>
<dbReference type="PANTHER" id="PTHR15459:SF3">
    <property type="entry name" value="POLYAMINE-MODULATED FACTOR 1"/>
    <property type="match status" value="1"/>
</dbReference>
<evidence type="ECO:0000256" key="8">
    <source>
        <dbReference type="ARBA" id="ARBA00023306"/>
    </source>
</evidence>
<dbReference type="GO" id="GO:0000444">
    <property type="term" value="C:MIS12/MIND type complex"/>
    <property type="evidence" value="ECO:0007669"/>
    <property type="project" value="InterPro"/>
</dbReference>
<keyword evidence="6" id="KW-0995">Kinetochore</keyword>
<evidence type="ECO:0000256" key="3">
    <source>
        <dbReference type="ARBA" id="ARBA00022454"/>
    </source>
</evidence>
<comment type="caution">
    <text evidence="11">The sequence shown here is derived from an EMBL/GenBank/DDBJ whole genome shotgun (WGS) entry which is preliminary data.</text>
</comment>
<dbReference type="GO" id="GO:0051301">
    <property type="term" value="P:cell division"/>
    <property type="evidence" value="ECO:0007669"/>
    <property type="project" value="UniProtKB-KW"/>
</dbReference>
<evidence type="ECO:0000256" key="9">
    <source>
        <dbReference type="ARBA" id="ARBA00023328"/>
    </source>
</evidence>
<keyword evidence="7" id="KW-0539">Nucleus</keyword>
<reference evidence="11" key="1">
    <citation type="submission" date="2021-10" db="EMBL/GenBank/DDBJ databases">
        <title>De novo Genome Assembly of Clathrus columnatus (Basidiomycota, Fungi) Using Illumina and Nanopore Sequence Data.</title>
        <authorList>
            <person name="Ogiso-Tanaka E."/>
            <person name="Itagaki H."/>
            <person name="Hosoya T."/>
            <person name="Hosaka K."/>
        </authorList>
    </citation>
    <scope>NUCLEOTIDE SEQUENCE</scope>
    <source>
        <strain evidence="11">MO-923</strain>
    </source>
</reference>
<gene>
    <name evidence="11" type="ORF">Clacol_005548</name>
</gene>
<proteinExistence type="predicted"/>